<comment type="similarity">
    <text evidence="1">Belongs to the amidase family.</text>
</comment>
<dbReference type="PIRSF" id="PIRSF001221">
    <property type="entry name" value="Amidase_fungi"/>
    <property type="match status" value="1"/>
</dbReference>
<dbReference type="Pfam" id="PF01425">
    <property type="entry name" value="Amidase"/>
    <property type="match status" value="1"/>
</dbReference>
<feature type="domain" description="Amidase" evidence="4">
    <location>
        <begin position="78"/>
        <end position="518"/>
    </location>
</feature>
<dbReference type="EMBL" id="KZ678135">
    <property type="protein sequence ID" value="PSN67126.1"/>
    <property type="molecule type" value="Genomic_DNA"/>
</dbReference>
<evidence type="ECO:0000313" key="5">
    <source>
        <dbReference type="EMBL" id="PSN67126.1"/>
    </source>
</evidence>
<feature type="active site" description="Charge relay system" evidence="3">
    <location>
        <position position="134"/>
    </location>
</feature>
<accession>A0A2T2NPE6</accession>
<dbReference type="GO" id="GO:0016787">
    <property type="term" value="F:hydrolase activity"/>
    <property type="evidence" value="ECO:0007669"/>
    <property type="project" value="UniProtKB-KW"/>
</dbReference>
<proteinExistence type="inferred from homology"/>
<feature type="active site" description="Charge relay system" evidence="3">
    <location>
        <position position="209"/>
    </location>
</feature>
<organism evidence="5 6">
    <name type="scientific">Corynespora cassiicola Philippines</name>
    <dbReference type="NCBI Taxonomy" id="1448308"/>
    <lineage>
        <taxon>Eukaryota</taxon>
        <taxon>Fungi</taxon>
        <taxon>Dikarya</taxon>
        <taxon>Ascomycota</taxon>
        <taxon>Pezizomycotina</taxon>
        <taxon>Dothideomycetes</taxon>
        <taxon>Pleosporomycetidae</taxon>
        <taxon>Pleosporales</taxon>
        <taxon>Corynesporascaceae</taxon>
        <taxon>Corynespora</taxon>
    </lineage>
</organism>
<dbReference type="InterPro" id="IPR036928">
    <property type="entry name" value="AS_sf"/>
</dbReference>
<dbReference type="STRING" id="1448308.A0A2T2NPE6"/>
<evidence type="ECO:0000259" key="4">
    <source>
        <dbReference type="Pfam" id="PF01425"/>
    </source>
</evidence>
<dbReference type="PANTHER" id="PTHR46072">
    <property type="entry name" value="AMIDASE-RELATED-RELATED"/>
    <property type="match status" value="1"/>
</dbReference>
<evidence type="ECO:0000256" key="2">
    <source>
        <dbReference type="ARBA" id="ARBA00022801"/>
    </source>
</evidence>
<dbReference type="AlphaFoldDB" id="A0A2T2NPE6"/>
<keyword evidence="6" id="KW-1185">Reference proteome</keyword>
<reference evidence="5 6" key="1">
    <citation type="journal article" date="2018" name="Front. Microbiol.">
        <title>Genome-Wide Analysis of Corynespora cassiicola Leaf Fall Disease Putative Effectors.</title>
        <authorList>
            <person name="Lopez D."/>
            <person name="Ribeiro S."/>
            <person name="Label P."/>
            <person name="Fumanal B."/>
            <person name="Venisse J.S."/>
            <person name="Kohler A."/>
            <person name="de Oliveira R.R."/>
            <person name="Labutti K."/>
            <person name="Lipzen A."/>
            <person name="Lail K."/>
            <person name="Bauer D."/>
            <person name="Ohm R.A."/>
            <person name="Barry K.W."/>
            <person name="Spatafora J."/>
            <person name="Grigoriev I.V."/>
            <person name="Martin F.M."/>
            <person name="Pujade-Renaud V."/>
        </authorList>
    </citation>
    <scope>NUCLEOTIDE SEQUENCE [LARGE SCALE GENOMIC DNA]</scope>
    <source>
        <strain evidence="5 6">Philippines</strain>
    </source>
</reference>
<dbReference type="Proteomes" id="UP000240883">
    <property type="component" value="Unassembled WGS sequence"/>
</dbReference>
<evidence type="ECO:0000313" key="6">
    <source>
        <dbReference type="Proteomes" id="UP000240883"/>
    </source>
</evidence>
<protein>
    <submittedName>
        <fullName evidence="5">Amidase</fullName>
    </submittedName>
</protein>
<evidence type="ECO:0000256" key="1">
    <source>
        <dbReference type="ARBA" id="ARBA00009199"/>
    </source>
</evidence>
<dbReference type="PANTHER" id="PTHR46072:SF11">
    <property type="entry name" value="AMIDASE-RELATED"/>
    <property type="match status" value="1"/>
</dbReference>
<evidence type="ECO:0000256" key="3">
    <source>
        <dbReference type="PIRSR" id="PIRSR001221-1"/>
    </source>
</evidence>
<keyword evidence="2" id="KW-0378">Hydrolase</keyword>
<gene>
    <name evidence="5" type="ORF">BS50DRAFT_600632</name>
</gene>
<name>A0A2T2NPE6_CORCC</name>
<dbReference type="SUPFAM" id="SSF75304">
    <property type="entry name" value="Amidase signature (AS) enzymes"/>
    <property type="match status" value="1"/>
</dbReference>
<feature type="active site" description="Acyl-ester intermediate" evidence="3">
    <location>
        <position position="228"/>
    </location>
</feature>
<dbReference type="InterPro" id="IPR023631">
    <property type="entry name" value="Amidase_dom"/>
</dbReference>
<dbReference type="OrthoDB" id="6428749at2759"/>
<sequence>MGQQKWERIAAEKRAALAELIPPEYRIPQQLVPPDDQLDVTGWPRASGWFSQRELDITDSTAPRILQQIADRAWSSEEVAKAFCKRAAAAQQLTNCLSDIFFAEAIEAARALDDHLQRTGRLVGPLHGLPISLKDNFNVKGRDSTVGFASLVNKPAEYNATLVDLLERLGSVRYCKTNVPTAMMIAESVNNVFGRTVNPLNRKLTSGGSSGGESALIAFGGSPLGGGSLRIPAACTGIFTLRPSFGRFTTQRCRSGLAGQEAVQSVNGPMAKTLDEIALFAKSVVDAQPWTVDPKMLPIPWRPVELRKKLKIAVLWHDAMVLPTPPVTRALEVTVEKLKQSGHEIVEWDPKHHPQALELLGRMFVADGGRSVEALLAPADEPYRPEMEQYKEAKDLGVYQMWQTHLERSELQRQYLEQWMSYGDLDAILAPTTPYTSVEHGDFNHVGYTGVYNVVDYAAISFPTGLAADKTLDKPVANYTPLSDVCKQVHAKYNPEVVHGMPISLQLVAKRLEEEKVLAMTEKVLQALDASSSAQAKL</sequence>
<dbReference type="Gene3D" id="3.90.1300.10">
    <property type="entry name" value="Amidase signature (AS) domain"/>
    <property type="match status" value="1"/>
</dbReference>